<dbReference type="Pfam" id="PF13280">
    <property type="entry name" value="WYL"/>
    <property type="match status" value="1"/>
</dbReference>
<accession>A0A543PIF7</accession>
<gene>
    <name evidence="3" type="ORF">FHU33_3335</name>
</gene>
<dbReference type="PANTHER" id="PTHR34580:SF1">
    <property type="entry name" value="PROTEIN PAFC"/>
    <property type="match status" value="1"/>
</dbReference>
<proteinExistence type="predicted"/>
<dbReference type="OrthoDB" id="3171994at2"/>
<evidence type="ECO:0000313" key="4">
    <source>
        <dbReference type="Proteomes" id="UP000319865"/>
    </source>
</evidence>
<dbReference type="Proteomes" id="UP000319865">
    <property type="component" value="Unassembled WGS sequence"/>
</dbReference>
<name>A0A543PIF7_9ACTN</name>
<sequence>MTRSEHRTAATLPPVTLTPEEAAAVAVALAARPDGPYSDAGRGALEKVLDVLEPDPARRAQLLATSLWVSAEAGHSADVRAVVEESVARRRVVSLRYRDGKGLASRREVEPQLLVQSSDHLFLVAWCRERDALRWFRIDRIEAAEVTGEAAPRRDLAGLGAPPSSGHPAGRRLGRTPPVTTEPPRLTVLPGGRR</sequence>
<evidence type="ECO:0000256" key="1">
    <source>
        <dbReference type="SAM" id="MobiDB-lite"/>
    </source>
</evidence>
<evidence type="ECO:0000259" key="2">
    <source>
        <dbReference type="Pfam" id="PF13280"/>
    </source>
</evidence>
<evidence type="ECO:0000313" key="3">
    <source>
        <dbReference type="EMBL" id="TQN43866.1"/>
    </source>
</evidence>
<organism evidence="3 4">
    <name type="scientific">Blastococcus colisei</name>
    <dbReference type="NCBI Taxonomy" id="1564162"/>
    <lineage>
        <taxon>Bacteria</taxon>
        <taxon>Bacillati</taxon>
        <taxon>Actinomycetota</taxon>
        <taxon>Actinomycetes</taxon>
        <taxon>Geodermatophilales</taxon>
        <taxon>Geodermatophilaceae</taxon>
        <taxon>Blastococcus</taxon>
    </lineage>
</organism>
<protein>
    <submittedName>
        <fullName evidence="3">WYL domain-containing protein</fullName>
    </submittedName>
</protein>
<dbReference type="EMBL" id="VFQE01000001">
    <property type="protein sequence ID" value="TQN43866.1"/>
    <property type="molecule type" value="Genomic_DNA"/>
</dbReference>
<keyword evidence="4" id="KW-1185">Reference proteome</keyword>
<reference evidence="3 4" key="1">
    <citation type="submission" date="2019-06" db="EMBL/GenBank/DDBJ databases">
        <title>Sequencing the genomes of 1000 actinobacteria strains.</title>
        <authorList>
            <person name="Klenk H.-P."/>
        </authorList>
    </citation>
    <scope>NUCLEOTIDE SEQUENCE [LARGE SCALE GENOMIC DNA]</scope>
    <source>
        <strain evidence="3 4">DSM 46837</strain>
    </source>
</reference>
<dbReference type="AlphaFoldDB" id="A0A543PIF7"/>
<dbReference type="InterPro" id="IPR026881">
    <property type="entry name" value="WYL_dom"/>
</dbReference>
<dbReference type="PROSITE" id="PS52050">
    <property type="entry name" value="WYL"/>
    <property type="match status" value="1"/>
</dbReference>
<feature type="region of interest" description="Disordered" evidence="1">
    <location>
        <begin position="152"/>
        <end position="194"/>
    </location>
</feature>
<dbReference type="RefSeq" id="WP_142026306.1">
    <property type="nucleotide sequence ID" value="NZ_VFQE01000001.1"/>
</dbReference>
<dbReference type="PANTHER" id="PTHR34580">
    <property type="match status" value="1"/>
</dbReference>
<comment type="caution">
    <text evidence="3">The sequence shown here is derived from an EMBL/GenBank/DDBJ whole genome shotgun (WGS) entry which is preliminary data.</text>
</comment>
<dbReference type="InterPro" id="IPR051534">
    <property type="entry name" value="CBASS_pafABC_assoc_protein"/>
</dbReference>
<feature type="domain" description="WYL" evidence="2">
    <location>
        <begin position="81"/>
        <end position="146"/>
    </location>
</feature>